<gene>
    <name evidence="2" type="ORF">N7517_003588</name>
</gene>
<keyword evidence="3" id="KW-1185">Reference proteome</keyword>
<feature type="compositionally biased region" description="Polar residues" evidence="1">
    <location>
        <begin position="297"/>
        <end position="308"/>
    </location>
</feature>
<reference evidence="2" key="1">
    <citation type="submission" date="2022-12" db="EMBL/GenBank/DDBJ databases">
        <authorList>
            <person name="Petersen C."/>
        </authorList>
    </citation>
    <scope>NUCLEOTIDE SEQUENCE</scope>
    <source>
        <strain evidence="2">IBT 3081</strain>
    </source>
</reference>
<dbReference type="AlphaFoldDB" id="A0A9W9S4M9"/>
<evidence type="ECO:0000313" key="3">
    <source>
        <dbReference type="Proteomes" id="UP001147752"/>
    </source>
</evidence>
<sequence length="308" mass="34891">MAFPPNDDEISTWQTKLKALRLKCEMCLKDEITAGCHNPHAWKSEEDNGNDPIYTDGVLMLDSIKRWKVDGSPDDMKKHFSPTTGTTWRPKNVRLCDAGVIYALLTLSTSYRAKHLAYDFDARGEVRTSHVPRAPSVVVTQNNIRFLLAWRGVYVLTGGYNDAGWLLASDYDIDAPHLVAGLVVAPPHLKTNDNLNTDMAEYDPPQMMASAKVKDIWEFGHKTFNIRLCGTRQWENKCLILSNRKTGYQTIHKLEGIHRLISPSAWGRSPNAADFESFCMPTQYPARTDDNWDPVEQSKTTKSLGWNF</sequence>
<dbReference type="RefSeq" id="XP_056577568.1">
    <property type="nucleotide sequence ID" value="XM_056721318.1"/>
</dbReference>
<dbReference type="GeneID" id="81460501"/>
<proteinExistence type="predicted"/>
<dbReference type="Proteomes" id="UP001147752">
    <property type="component" value="Unassembled WGS sequence"/>
</dbReference>
<organism evidence="2 3">
    <name type="scientific">Penicillium concentricum</name>
    <dbReference type="NCBI Taxonomy" id="293559"/>
    <lineage>
        <taxon>Eukaryota</taxon>
        <taxon>Fungi</taxon>
        <taxon>Dikarya</taxon>
        <taxon>Ascomycota</taxon>
        <taxon>Pezizomycotina</taxon>
        <taxon>Eurotiomycetes</taxon>
        <taxon>Eurotiomycetidae</taxon>
        <taxon>Eurotiales</taxon>
        <taxon>Aspergillaceae</taxon>
        <taxon>Penicillium</taxon>
    </lineage>
</organism>
<feature type="region of interest" description="Disordered" evidence="1">
    <location>
        <begin position="289"/>
        <end position="308"/>
    </location>
</feature>
<dbReference type="OrthoDB" id="4368277at2759"/>
<reference evidence="2" key="2">
    <citation type="journal article" date="2023" name="IMA Fungus">
        <title>Comparative genomic study of the Penicillium genus elucidates a diverse pangenome and 15 lateral gene transfer events.</title>
        <authorList>
            <person name="Petersen C."/>
            <person name="Sorensen T."/>
            <person name="Nielsen M.R."/>
            <person name="Sondergaard T.E."/>
            <person name="Sorensen J.L."/>
            <person name="Fitzpatrick D.A."/>
            <person name="Frisvad J.C."/>
            <person name="Nielsen K.L."/>
        </authorList>
    </citation>
    <scope>NUCLEOTIDE SEQUENCE</scope>
    <source>
        <strain evidence="2">IBT 3081</strain>
    </source>
</reference>
<evidence type="ECO:0000256" key="1">
    <source>
        <dbReference type="SAM" id="MobiDB-lite"/>
    </source>
</evidence>
<protein>
    <submittedName>
        <fullName evidence="2">Uncharacterized protein</fullName>
    </submittedName>
</protein>
<accession>A0A9W9S4M9</accession>
<evidence type="ECO:0000313" key="2">
    <source>
        <dbReference type="EMBL" id="KAJ5371582.1"/>
    </source>
</evidence>
<dbReference type="EMBL" id="JAPZBT010000002">
    <property type="protein sequence ID" value="KAJ5371582.1"/>
    <property type="molecule type" value="Genomic_DNA"/>
</dbReference>
<comment type="caution">
    <text evidence="2">The sequence shown here is derived from an EMBL/GenBank/DDBJ whole genome shotgun (WGS) entry which is preliminary data.</text>
</comment>
<name>A0A9W9S4M9_9EURO</name>